<dbReference type="PROSITE" id="PS52045">
    <property type="entry name" value="NEPROSIN_PEP_CD"/>
    <property type="match status" value="1"/>
</dbReference>
<keyword evidence="1" id="KW-1133">Transmembrane helix</keyword>
<dbReference type="Proteomes" id="UP000265566">
    <property type="component" value="Chromosome 2"/>
</dbReference>
<feature type="domain" description="Neprosin PEP catalytic" evidence="2">
    <location>
        <begin position="1"/>
        <end position="123"/>
    </location>
</feature>
<dbReference type="Pfam" id="PF03080">
    <property type="entry name" value="Neprosin"/>
    <property type="match status" value="1"/>
</dbReference>
<proteinExistence type="predicted"/>
<sequence>MIYHGAYAGIVGYDLSVQAKQYSMSYIWIESGSGTQLNSIKVGVGADGFKRTGCYNVNCSGFVQVNNNQEYTLGSIARPTNSIGSTEKVATFIKIKQVNLQLLSIHLNILYIMIYIYKLLHQI</sequence>
<protein>
    <submittedName>
        <fullName evidence="3">Putative neprosin</fullName>
    </submittedName>
</protein>
<dbReference type="EMBL" id="PSQE01000002">
    <property type="protein sequence ID" value="RHN73826.1"/>
    <property type="molecule type" value="Genomic_DNA"/>
</dbReference>
<keyword evidence="1" id="KW-0472">Membrane</keyword>
<organism evidence="3">
    <name type="scientific">Medicago truncatula</name>
    <name type="common">Barrel medic</name>
    <name type="synonym">Medicago tribuloides</name>
    <dbReference type="NCBI Taxonomy" id="3880"/>
    <lineage>
        <taxon>Eukaryota</taxon>
        <taxon>Viridiplantae</taxon>
        <taxon>Streptophyta</taxon>
        <taxon>Embryophyta</taxon>
        <taxon>Tracheophyta</taxon>
        <taxon>Spermatophyta</taxon>
        <taxon>Magnoliopsida</taxon>
        <taxon>eudicotyledons</taxon>
        <taxon>Gunneridae</taxon>
        <taxon>Pentapetalae</taxon>
        <taxon>rosids</taxon>
        <taxon>fabids</taxon>
        <taxon>Fabales</taxon>
        <taxon>Fabaceae</taxon>
        <taxon>Papilionoideae</taxon>
        <taxon>50 kb inversion clade</taxon>
        <taxon>NPAAA clade</taxon>
        <taxon>Hologalegina</taxon>
        <taxon>IRL clade</taxon>
        <taxon>Trifolieae</taxon>
        <taxon>Medicago</taxon>
    </lineage>
</organism>
<evidence type="ECO:0000313" key="3">
    <source>
        <dbReference type="EMBL" id="RHN73826.1"/>
    </source>
</evidence>
<evidence type="ECO:0000259" key="2">
    <source>
        <dbReference type="PROSITE" id="PS52045"/>
    </source>
</evidence>
<dbReference type="InterPro" id="IPR004314">
    <property type="entry name" value="Neprosin"/>
</dbReference>
<feature type="transmembrane region" description="Helical" evidence="1">
    <location>
        <begin position="98"/>
        <end position="117"/>
    </location>
</feature>
<gene>
    <name evidence="3" type="ORF">MtrunA17_Chr2g0302771</name>
</gene>
<reference evidence="3" key="1">
    <citation type="journal article" date="2018" name="Nat. Plants">
        <title>Whole-genome landscape of Medicago truncatula symbiotic genes.</title>
        <authorList>
            <person name="Pecrix Y."/>
            <person name="Gamas P."/>
            <person name="Carrere S."/>
        </authorList>
    </citation>
    <scope>NUCLEOTIDE SEQUENCE</scope>
    <source>
        <tissue evidence="3">Leaves</tissue>
    </source>
</reference>
<dbReference type="AlphaFoldDB" id="A0A396J6L5"/>
<evidence type="ECO:0000256" key="1">
    <source>
        <dbReference type="SAM" id="Phobius"/>
    </source>
</evidence>
<dbReference type="PANTHER" id="PTHR31589">
    <property type="entry name" value="PROTEIN, PUTATIVE (DUF239)-RELATED-RELATED"/>
    <property type="match status" value="1"/>
</dbReference>
<comment type="caution">
    <text evidence="3">The sequence shown here is derived from an EMBL/GenBank/DDBJ whole genome shotgun (WGS) entry which is preliminary data.</text>
</comment>
<dbReference type="Gramene" id="rna9701">
    <property type="protein sequence ID" value="RHN73826.1"/>
    <property type="gene ID" value="gene9701"/>
</dbReference>
<dbReference type="PANTHER" id="PTHR31589:SF233">
    <property type="entry name" value="PROTEIN, PUTATIVE (DUF239)-RELATED"/>
    <property type="match status" value="1"/>
</dbReference>
<dbReference type="InterPro" id="IPR053168">
    <property type="entry name" value="Glutamic_endopeptidase"/>
</dbReference>
<keyword evidence="1" id="KW-0812">Transmembrane</keyword>
<accession>A0A396J6L5</accession>
<name>A0A396J6L5_MEDTR</name>